<dbReference type="PANTHER" id="PTHR38686:SF1">
    <property type="entry name" value="APOLIPOPROTEIN N-ACYLTRANSFERASE"/>
    <property type="match status" value="1"/>
</dbReference>
<dbReference type="EMBL" id="JNSK01000004">
    <property type="protein sequence ID" value="KGA20276.1"/>
    <property type="molecule type" value="Genomic_DNA"/>
</dbReference>
<comment type="caution">
    <text evidence="10">The sequence shown here is derived from an EMBL/GenBank/DDBJ whole genome shotgun (WGS) entry which is preliminary data.</text>
</comment>
<evidence type="ECO:0000313" key="10">
    <source>
        <dbReference type="EMBL" id="KGA20276.1"/>
    </source>
</evidence>
<dbReference type="InterPro" id="IPR003010">
    <property type="entry name" value="C-N_Hydrolase"/>
</dbReference>
<gene>
    <name evidence="10" type="ORF">GM50_2250</name>
</gene>
<keyword evidence="2" id="KW-1003">Cell membrane</keyword>
<dbReference type="InterPro" id="IPR045378">
    <property type="entry name" value="LNT_N"/>
</dbReference>
<feature type="transmembrane region" description="Helical" evidence="8">
    <location>
        <begin position="67"/>
        <end position="87"/>
    </location>
</feature>
<comment type="subcellular location">
    <subcellularLocation>
        <location evidence="1">Cell membrane</location>
        <topology evidence="1">Multi-pass membrane protein</topology>
    </subcellularLocation>
</comment>
<feature type="transmembrane region" description="Helical" evidence="8">
    <location>
        <begin position="12"/>
        <end position="30"/>
    </location>
</feature>
<organism evidence="10">
    <name type="scientific">freshwater metagenome</name>
    <dbReference type="NCBI Taxonomy" id="449393"/>
    <lineage>
        <taxon>unclassified sequences</taxon>
        <taxon>metagenomes</taxon>
        <taxon>ecological metagenomes</taxon>
    </lineage>
</organism>
<feature type="transmembrane region" description="Helical" evidence="8">
    <location>
        <begin position="94"/>
        <end position="111"/>
    </location>
</feature>
<dbReference type="AlphaFoldDB" id="A0A094R015"/>
<dbReference type="CDD" id="cd07571">
    <property type="entry name" value="ALP_N-acyl_transferase"/>
    <property type="match status" value="1"/>
</dbReference>
<evidence type="ECO:0000256" key="8">
    <source>
        <dbReference type="SAM" id="Phobius"/>
    </source>
</evidence>
<name>A0A094R015_9ZZZZ</name>
<dbReference type="InterPro" id="IPR004563">
    <property type="entry name" value="Apolipo_AcylTrfase"/>
</dbReference>
<dbReference type="PROSITE" id="PS50263">
    <property type="entry name" value="CN_HYDROLASE"/>
    <property type="match status" value="1"/>
</dbReference>
<evidence type="ECO:0000256" key="5">
    <source>
        <dbReference type="ARBA" id="ARBA00022989"/>
    </source>
</evidence>
<dbReference type="HAMAP" id="MF_01148">
    <property type="entry name" value="Lnt"/>
    <property type="match status" value="1"/>
</dbReference>
<feature type="transmembrane region" description="Helical" evidence="8">
    <location>
        <begin position="42"/>
        <end position="61"/>
    </location>
</feature>
<dbReference type="Gene3D" id="3.60.110.10">
    <property type="entry name" value="Carbon-nitrogen hydrolase"/>
    <property type="match status" value="1"/>
</dbReference>
<keyword evidence="4 8" id="KW-0812">Transmembrane</keyword>
<evidence type="ECO:0000256" key="2">
    <source>
        <dbReference type="ARBA" id="ARBA00022475"/>
    </source>
</evidence>
<evidence type="ECO:0000256" key="6">
    <source>
        <dbReference type="ARBA" id="ARBA00023136"/>
    </source>
</evidence>
<keyword evidence="3" id="KW-0808">Transferase</keyword>
<evidence type="ECO:0000256" key="3">
    <source>
        <dbReference type="ARBA" id="ARBA00022679"/>
    </source>
</evidence>
<proteinExistence type="inferred from homology"/>
<feature type="transmembrane region" description="Helical" evidence="8">
    <location>
        <begin position="131"/>
        <end position="154"/>
    </location>
</feature>
<dbReference type="SUPFAM" id="SSF56317">
    <property type="entry name" value="Carbon-nitrogen hydrolase"/>
    <property type="match status" value="1"/>
</dbReference>
<keyword evidence="6 8" id="KW-0472">Membrane</keyword>
<evidence type="ECO:0000256" key="4">
    <source>
        <dbReference type="ARBA" id="ARBA00022692"/>
    </source>
</evidence>
<feature type="domain" description="CN hydrolase" evidence="9">
    <location>
        <begin position="189"/>
        <end position="427"/>
    </location>
</feature>
<accession>A0A094R015</accession>
<keyword evidence="7" id="KW-0012">Acyltransferase</keyword>
<feature type="transmembrane region" description="Helical" evidence="8">
    <location>
        <begin position="161"/>
        <end position="179"/>
    </location>
</feature>
<sequence>MIVLAGLGFASSFEPLGWWFGAPLGYALLLRKIVSSSSTPKLYLQVFLFAFISSGVTLFWAGKYVGLLPLFFLALLHGLFYLPLATLRRYTGSILWFIPAILLIEEIRARFPFSGFSWMRIAFSQADSPYLSIVSIGGVTLLSLWVLMISYLLTAASFRKVLVMLLIIFAPTLLSNSYAPTEKISYAGVQGNTPSVGIGFNDRAKAVFNLHVSTTLDLISGKPDLIIWPENAIDVDPYINSDVLSAIESVTVKFSAPLIAGALTRNTGQLENVSIMYDIGGEVVSVYSKQYLTPFGEYIPLRGIARIVSTYVDNVSDFSSGKSVDLHSVKSMDIAPVICYELLSDSLVRNAAQKSEALVVQTNSATFAGTSESAQQLAITRVRAVENAREIVSISTIGISAHIDINGNVLSRTDENVPAILEGDLQGVSNTTFASRLDTFATPLVLVLSLFPLIMRRIRRS</sequence>
<evidence type="ECO:0000256" key="1">
    <source>
        <dbReference type="ARBA" id="ARBA00004651"/>
    </source>
</evidence>
<dbReference type="GO" id="GO:0042158">
    <property type="term" value="P:lipoprotein biosynthetic process"/>
    <property type="evidence" value="ECO:0007669"/>
    <property type="project" value="InterPro"/>
</dbReference>
<reference evidence="10" key="1">
    <citation type="submission" date="2014-05" db="EMBL/GenBank/DDBJ databases">
        <title>Key roles for freshwater Actinobacteria revealed by deep metagenomic sequencing.</title>
        <authorList>
            <person name="Ghai R."/>
            <person name="Mizuno C.M."/>
            <person name="Picazo A."/>
            <person name="Camacho A."/>
            <person name="Rodriguez-Valera F."/>
        </authorList>
    </citation>
    <scope>NUCLEOTIDE SEQUENCE</scope>
</reference>
<evidence type="ECO:0000259" key="9">
    <source>
        <dbReference type="PROSITE" id="PS50263"/>
    </source>
</evidence>
<dbReference type="NCBIfam" id="TIGR00546">
    <property type="entry name" value="lnt"/>
    <property type="match status" value="1"/>
</dbReference>
<protein>
    <recommendedName>
        <fullName evidence="9">CN hydrolase domain-containing protein</fullName>
    </recommendedName>
</protein>
<dbReference type="PANTHER" id="PTHR38686">
    <property type="entry name" value="APOLIPOPROTEIN N-ACYLTRANSFERASE"/>
    <property type="match status" value="1"/>
</dbReference>
<dbReference type="InterPro" id="IPR036526">
    <property type="entry name" value="C-N_Hydrolase_sf"/>
</dbReference>
<dbReference type="GO" id="GO:0005886">
    <property type="term" value="C:plasma membrane"/>
    <property type="evidence" value="ECO:0007669"/>
    <property type="project" value="UniProtKB-SubCell"/>
</dbReference>
<keyword evidence="5 8" id="KW-1133">Transmembrane helix</keyword>
<evidence type="ECO:0000256" key="7">
    <source>
        <dbReference type="ARBA" id="ARBA00023315"/>
    </source>
</evidence>
<dbReference type="GO" id="GO:0016410">
    <property type="term" value="F:N-acyltransferase activity"/>
    <property type="evidence" value="ECO:0007669"/>
    <property type="project" value="InterPro"/>
</dbReference>
<dbReference type="Pfam" id="PF00795">
    <property type="entry name" value="CN_hydrolase"/>
    <property type="match status" value="1"/>
</dbReference>
<dbReference type="Pfam" id="PF20154">
    <property type="entry name" value="LNT_N"/>
    <property type="match status" value="1"/>
</dbReference>